<reference evidence="3" key="2">
    <citation type="submission" date="2014-07" db="EMBL/GenBank/DDBJ databases">
        <authorList>
            <person name="Hull J."/>
        </authorList>
    </citation>
    <scope>NUCLEOTIDE SEQUENCE</scope>
</reference>
<feature type="transmembrane region" description="Helical" evidence="2">
    <location>
        <begin position="86"/>
        <end position="106"/>
    </location>
</feature>
<evidence type="ECO:0000256" key="1">
    <source>
        <dbReference type="SAM" id="MobiDB-lite"/>
    </source>
</evidence>
<keyword evidence="2" id="KW-1133">Transmembrane helix</keyword>
<evidence type="ECO:0000313" key="3">
    <source>
        <dbReference type="EMBL" id="JAG20285.1"/>
    </source>
</evidence>
<reference evidence="3" key="1">
    <citation type="journal article" date="2014" name="PLoS ONE">
        <title>Transcriptome-Based Identification of ABC Transporters in the Western Tarnished Plant Bug Lygus hesperus.</title>
        <authorList>
            <person name="Hull J.J."/>
            <person name="Chaney K."/>
            <person name="Geib S.M."/>
            <person name="Fabrick J.A."/>
            <person name="Brent C.S."/>
            <person name="Walsh D."/>
            <person name="Lavine L.C."/>
        </authorList>
    </citation>
    <scope>NUCLEOTIDE SEQUENCE</scope>
</reference>
<sequence length="439" mass="50362">IEPTEQAHHKNVGNLRTPRESEKSVDMATGVLLQKLGFLSVLGTMDCWKMFLTFKNLVRTYAKVEPDNGMTAMNKIVDGEARIDHIGRLVCVSNFFDMCVILFMSFDRFFRIAFRGNAKSFAEWENAGISKLDQLLMYMVQEFIFNIFPIYMFIYFSAALHEGSHIRRKVSLLKESLEVVFIYGWILSLSGLANNEELNSWIFFMVGVVVTLQVYGSWVLWLSIEDSLYYHPLVNKIITDKLNLLWDFPTEEVKMSNEFNWEVNHVGALGHEVIHVDRNVVFELPPEHVCALASLEMGRLKYRFKALVYAMPLLRIAALGCLLMESYNSPIVNDLFGFEEIKNPAIPMFVAYIWIWPYILDVINYVDSLISTRTVLQGDKLALKRHNLEDLTAALNHVAGATEHHPIYDGLYSAWILGRPVVRTRIARLAYAARKNAAK</sequence>
<feature type="transmembrane region" description="Helical" evidence="2">
    <location>
        <begin position="177"/>
        <end position="195"/>
    </location>
</feature>
<feature type="region of interest" description="Disordered" evidence="1">
    <location>
        <begin position="1"/>
        <end position="21"/>
    </location>
</feature>
<feature type="transmembrane region" description="Helical" evidence="2">
    <location>
        <begin position="306"/>
        <end position="325"/>
    </location>
</feature>
<feature type="transmembrane region" description="Helical" evidence="2">
    <location>
        <begin position="201"/>
        <end position="222"/>
    </location>
</feature>
<feature type="transmembrane region" description="Helical" evidence="2">
    <location>
        <begin position="135"/>
        <end position="156"/>
    </location>
</feature>
<gene>
    <name evidence="3" type="ORF">CM83_4039</name>
</gene>
<dbReference type="EMBL" id="GBHO01023319">
    <property type="protein sequence ID" value="JAG20285.1"/>
    <property type="molecule type" value="Transcribed_RNA"/>
</dbReference>
<protein>
    <submittedName>
        <fullName evidence="3">Uncharacterized protein</fullName>
    </submittedName>
</protein>
<keyword evidence="2" id="KW-0812">Transmembrane</keyword>
<organism evidence="3">
    <name type="scientific">Lygus hesperus</name>
    <name type="common">Western plant bug</name>
    <dbReference type="NCBI Taxonomy" id="30085"/>
    <lineage>
        <taxon>Eukaryota</taxon>
        <taxon>Metazoa</taxon>
        <taxon>Ecdysozoa</taxon>
        <taxon>Arthropoda</taxon>
        <taxon>Hexapoda</taxon>
        <taxon>Insecta</taxon>
        <taxon>Pterygota</taxon>
        <taxon>Neoptera</taxon>
        <taxon>Paraneoptera</taxon>
        <taxon>Hemiptera</taxon>
        <taxon>Heteroptera</taxon>
        <taxon>Panheteroptera</taxon>
        <taxon>Cimicomorpha</taxon>
        <taxon>Miridae</taxon>
        <taxon>Mirini</taxon>
        <taxon>Lygus</taxon>
    </lineage>
</organism>
<feature type="non-terminal residue" evidence="3">
    <location>
        <position position="1"/>
    </location>
</feature>
<accession>A0A0A9XT44</accession>
<keyword evidence="2" id="KW-0472">Membrane</keyword>
<name>A0A0A9XT44_LYGHE</name>
<proteinExistence type="predicted"/>
<evidence type="ECO:0000256" key="2">
    <source>
        <dbReference type="SAM" id="Phobius"/>
    </source>
</evidence>
<dbReference type="AlphaFoldDB" id="A0A0A9XT44"/>
<feature type="transmembrane region" description="Helical" evidence="2">
    <location>
        <begin position="345"/>
        <end position="366"/>
    </location>
</feature>